<dbReference type="EMBL" id="CP058935">
    <property type="protein sequence ID" value="QLI70299.1"/>
    <property type="molecule type" value="Genomic_DNA"/>
</dbReference>
<sequence>MSAKSVSLTLMWPILALPALVSGMVGYHTAGLRYNSTHSFCASNCRADDVYYTDQGEACFMPDAYVAYDDDMGYMYCKGGKFELPSGSVNIAGSDLLKSCWFLPDEQFNKVEIDGKLVISCSANRELAAVDTSQYRDFETHQQVVEALKALTEEKTEEPKTEKTKAAKPTQLCYGQDNCKPVWD</sequence>
<evidence type="ECO:0000256" key="1">
    <source>
        <dbReference type="SAM" id="SignalP"/>
    </source>
</evidence>
<evidence type="ECO:0000313" key="3">
    <source>
        <dbReference type="Proteomes" id="UP000510686"/>
    </source>
</evidence>
<proteinExistence type="predicted"/>
<keyword evidence="1" id="KW-0732">Signal</keyword>
<dbReference type="Proteomes" id="UP000510686">
    <property type="component" value="Chromosome 4"/>
</dbReference>
<evidence type="ECO:0000313" key="2">
    <source>
        <dbReference type="EMBL" id="QLI70299.1"/>
    </source>
</evidence>
<protein>
    <recommendedName>
        <fullName evidence="4">Cyanovirin-N domain-containing protein</fullName>
    </recommendedName>
</protein>
<gene>
    <name evidence="2" type="ORF">G6M90_00g080400</name>
</gene>
<evidence type="ECO:0008006" key="4">
    <source>
        <dbReference type="Google" id="ProtNLM"/>
    </source>
</evidence>
<accession>A0A7D5V027</accession>
<dbReference type="GeneID" id="26247816"/>
<dbReference type="KEGG" id="mbrn:26247816"/>
<feature type="chain" id="PRO_5028890614" description="Cyanovirin-N domain-containing protein" evidence="1">
    <location>
        <begin position="24"/>
        <end position="184"/>
    </location>
</feature>
<reference evidence="2 3" key="1">
    <citation type="submission" date="2020-07" db="EMBL/GenBank/DDBJ databases">
        <title>Telomere length de novo assembly of all 7 chromosomes of the fungus, Metarhizium brunneum, using a novel assembly pipeline.</title>
        <authorList>
            <person name="Saud z."/>
            <person name="Kortsinoglou A."/>
            <person name="Kouvelis V.N."/>
            <person name="Butt T.M."/>
        </authorList>
    </citation>
    <scope>NUCLEOTIDE SEQUENCE [LARGE SCALE GENOMIC DNA]</scope>
    <source>
        <strain evidence="2 3">4556</strain>
    </source>
</reference>
<dbReference type="AlphaFoldDB" id="A0A7D5V027"/>
<organism evidence="2 3">
    <name type="scientific">Metarhizium brunneum</name>
    <dbReference type="NCBI Taxonomy" id="500148"/>
    <lineage>
        <taxon>Eukaryota</taxon>
        <taxon>Fungi</taxon>
        <taxon>Dikarya</taxon>
        <taxon>Ascomycota</taxon>
        <taxon>Pezizomycotina</taxon>
        <taxon>Sordariomycetes</taxon>
        <taxon>Hypocreomycetidae</taxon>
        <taxon>Hypocreales</taxon>
        <taxon>Clavicipitaceae</taxon>
        <taxon>Metarhizium</taxon>
    </lineage>
</organism>
<dbReference type="RefSeq" id="XP_014539372.1">
    <property type="nucleotide sequence ID" value="XM_014683886.1"/>
</dbReference>
<keyword evidence="3" id="KW-1185">Reference proteome</keyword>
<name>A0A7D5V027_9HYPO</name>
<feature type="signal peptide" evidence="1">
    <location>
        <begin position="1"/>
        <end position="23"/>
    </location>
</feature>